<protein>
    <submittedName>
        <fullName evidence="2">GNAT family N-acetyltransferase</fullName>
    </submittedName>
</protein>
<dbReference type="PANTHER" id="PTHR42791">
    <property type="entry name" value="GNAT FAMILY ACETYLTRANSFERASE"/>
    <property type="match status" value="1"/>
</dbReference>
<dbReference type="PANTHER" id="PTHR42791:SF1">
    <property type="entry name" value="N-ACETYLTRANSFERASE DOMAIN-CONTAINING PROTEIN"/>
    <property type="match status" value="1"/>
</dbReference>
<dbReference type="InterPro" id="IPR000182">
    <property type="entry name" value="GNAT_dom"/>
</dbReference>
<dbReference type="EMBL" id="CP159534">
    <property type="protein sequence ID" value="XCJ74605.1"/>
    <property type="molecule type" value="Genomic_DNA"/>
</dbReference>
<dbReference type="CDD" id="cd04301">
    <property type="entry name" value="NAT_SF"/>
    <property type="match status" value="1"/>
</dbReference>
<reference evidence="2" key="1">
    <citation type="submission" date="2024-06" db="EMBL/GenBank/DDBJ databases">
        <title>Streptomyces sp. strain HUAS MG91 genome sequences.</title>
        <authorList>
            <person name="Mo P."/>
        </authorList>
    </citation>
    <scope>NUCLEOTIDE SEQUENCE</scope>
    <source>
        <strain evidence="2">HUAS MG91</strain>
    </source>
</reference>
<dbReference type="Pfam" id="PF00583">
    <property type="entry name" value="Acetyltransf_1"/>
    <property type="match status" value="1"/>
</dbReference>
<dbReference type="InterPro" id="IPR052523">
    <property type="entry name" value="Trichothecene_AcTrans"/>
</dbReference>
<dbReference type="Gene3D" id="3.40.630.30">
    <property type="match status" value="1"/>
</dbReference>
<dbReference type="SUPFAM" id="SSF55729">
    <property type="entry name" value="Acyl-CoA N-acyltransferases (Nat)"/>
    <property type="match status" value="1"/>
</dbReference>
<feature type="domain" description="N-acetyltransferase" evidence="1">
    <location>
        <begin position="119"/>
        <end position="180"/>
    </location>
</feature>
<dbReference type="GO" id="GO:0016747">
    <property type="term" value="F:acyltransferase activity, transferring groups other than amino-acyl groups"/>
    <property type="evidence" value="ECO:0007669"/>
    <property type="project" value="InterPro"/>
</dbReference>
<dbReference type="KEGG" id="stac:ABII15_33570"/>
<evidence type="ECO:0000313" key="2">
    <source>
        <dbReference type="EMBL" id="XCJ74605.1"/>
    </source>
</evidence>
<dbReference type="RefSeq" id="WP_353946043.1">
    <property type="nucleotide sequence ID" value="NZ_CP159534.1"/>
</dbReference>
<dbReference type="InterPro" id="IPR016181">
    <property type="entry name" value="Acyl_CoA_acyltransferase"/>
</dbReference>
<accession>A0AAU8J113</accession>
<proteinExistence type="predicted"/>
<name>A0AAU8J113_9ACTN</name>
<evidence type="ECO:0000259" key="1">
    <source>
        <dbReference type="Pfam" id="PF00583"/>
    </source>
</evidence>
<gene>
    <name evidence="2" type="ORF">ABII15_33570</name>
</gene>
<dbReference type="AlphaFoldDB" id="A0AAU8J113"/>
<sequence length="207" mass="22418">MTRVPPSVAARTATPADADAIVSTLTSAFFHDPLWGPVFPDERRRAEQAAVMWRHYVTSALRYPWTLVTPGAEAAALWIPPGGTELTPEEQAALPDLLIRAAGEDAARNILAIYERLDAAHPDEPCYFLTLLGVHDDHRGKGLGMGLLAESLARIDALGAPAYLESSNPVNIDRYRGAGFVPRDTITMADGHVVTTMWRPARPAGDL</sequence>
<organism evidence="2">
    <name type="scientific">Streptomyces tabacisoli</name>
    <dbReference type="NCBI Taxonomy" id="3156398"/>
    <lineage>
        <taxon>Bacteria</taxon>
        <taxon>Bacillati</taxon>
        <taxon>Actinomycetota</taxon>
        <taxon>Actinomycetes</taxon>
        <taxon>Kitasatosporales</taxon>
        <taxon>Streptomycetaceae</taxon>
        <taxon>Streptomyces</taxon>
    </lineage>
</organism>